<feature type="chain" id="PRO_5015726345" evidence="2">
    <location>
        <begin position="31"/>
        <end position="793"/>
    </location>
</feature>
<feature type="domain" description="Carbohydrate-binding" evidence="3">
    <location>
        <begin position="48"/>
        <end position="195"/>
    </location>
</feature>
<dbReference type="AlphaFoldDB" id="A0A2S0VLX5"/>
<evidence type="ECO:0000313" key="6">
    <source>
        <dbReference type="Proteomes" id="UP000244441"/>
    </source>
</evidence>
<feature type="signal peptide" evidence="2">
    <location>
        <begin position="1"/>
        <end position="30"/>
    </location>
</feature>
<dbReference type="SUPFAM" id="SSF49344">
    <property type="entry name" value="CBD9-like"/>
    <property type="match status" value="1"/>
</dbReference>
<evidence type="ECO:0000313" key="5">
    <source>
        <dbReference type="EMBL" id="AWB65216.1"/>
    </source>
</evidence>
<dbReference type="Pfam" id="PF19313">
    <property type="entry name" value="DUF5916"/>
    <property type="match status" value="1"/>
</dbReference>
<dbReference type="Pfam" id="PF06452">
    <property type="entry name" value="CBM9_1"/>
    <property type="match status" value="1"/>
</dbReference>
<dbReference type="CDD" id="cd09618">
    <property type="entry name" value="CBM9_like_2"/>
    <property type="match status" value="1"/>
</dbReference>
<dbReference type="Gene3D" id="2.60.40.1190">
    <property type="match status" value="1"/>
</dbReference>
<dbReference type="GO" id="GO:0004553">
    <property type="term" value="F:hydrolase activity, hydrolyzing O-glycosyl compounds"/>
    <property type="evidence" value="ECO:0007669"/>
    <property type="project" value="InterPro"/>
</dbReference>
<sequence length="793" mass="90502">MRAQVGLFVSRKAVLACVLLCLGWIKVAYAAQGTAVNSIPYLPSSIEIDGQLSESSWQQALLVDVDVVTYPTDNTQAQVRTQAFIFQNGQSLFVGVKAQDFNPELIRAEYKRRDSIGNDDHVTITLDTFNQQQQAFQFSLNPYGVQWDRLRDETRGRTNGAWNAVWQGAGYKHQQGYDVEFAIPFSALRFSSSKNSDLEWGIEITRIMPRDSRININSQAKERGNTCFLCQIPKYRGFKDITPGSDIELVPSITAKKVQTREVTDADPTVMASWPDTSIETDLSLSMRWGITQDNILNVALNPDFSQASADAEQITVNSSFSPTYRENRDFFLDGSDYFSTSRMSLVHTRNLVAPDYGVKFTGKQGNSNYGVLLANDTSSQFIVPRSQGSWQANLKDESDNEVASNNLVARYQHNLDQRSNMGVLMTQRENDTGYKNSVVSLDGVYQPVNEHRFKYQYAYSRSDNTLAFRKTKLEKEGKPLLSPEGHKPPQGQQPPKPNDPLAHIPVEQNGDAINLEYKYLQTNYDLVGRYIDYDTDFRADLSSIGKVGYDRVLFGGGRWWFGKKGSPWTRWGIHGDWDRTKEKQTGIELENEYEAHVWVDGPKQLHAKAGVISKDAYWDGEVFALTYLNLYGRIDPIKNIRVWTRWTLGDAIDVKNTRPADRTKMEFGSNWRLGEHITGSTKYTREVLDVELGELYDVNKLDFRLNVQFNLDNSLRLVVTQSDLTRNIDLYNEEVDDLNKRISTQLIYAYEPDPKTVFYLGYADKAEQKEQRIDIEQDQRSVFMKISYDFQI</sequence>
<name>A0A2S0VLX5_9ALTE</name>
<dbReference type="GO" id="GO:0030246">
    <property type="term" value="F:carbohydrate binding"/>
    <property type="evidence" value="ECO:0007669"/>
    <property type="project" value="InterPro"/>
</dbReference>
<dbReference type="InterPro" id="IPR010502">
    <property type="entry name" value="Carb-bd_dom_fam9"/>
</dbReference>
<dbReference type="InterPro" id="IPR045670">
    <property type="entry name" value="DUF5916"/>
</dbReference>
<evidence type="ECO:0000256" key="2">
    <source>
        <dbReference type="SAM" id="SignalP"/>
    </source>
</evidence>
<gene>
    <name evidence="5" type="ORF">C2869_01595</name>
</gene>
<dbReference type="EMBL" id="CP026604">
    <property type="protein sequence ID" value="AWB65216.1"/>
    <property type="molecule type" value="Genomic_DNA"/>
</dbReference>
<dbReference type="GO" id="GO:0016052">
    <property type="term" value="P:carbohydrate catabolic process"/>
    <property type="evidence" value="ECO:0007669"/>
    <property type="project" value="InterPro"/>
</dbReference>
<evidence type="ECO:0000256" key="1">
    <source>
        <dbReference type="SAM" id="MobiDB-lite"/>
    </source>
</evidence>
<dbReference type="KEGG" id="cate:C2869_01595"/>
<feature type="domain" description="DUF5916" evidence="4">
    <location>
        <begin position="277"/>
        <end position="343"/>
    </location>
</feature>
<accession>A0A2S0VLX5</accession>
<reference evidence="5 6" key="1">
    <citation type="submission" date="2018-01" db="EMBL/GenBank/DDBJ databases">
        <title>Genome sequence of a Cantenovulum-like bacteria.</title>
        <authorList>
            <person name="Tan W.R."/>
            <person name="Lau N.-S."/>
            <person name="Go F."/>
            <person name="Amirul A.-A.A."/>
        </authorList>
    </citation>
    <scope>NUCLEOTIDE SEQUENCE [LARGE SCALE GENOMIC DNA]</scope>
    <source>
        <strain evidence="5 6">CCB-QB4</strain>
    </source>
</reference>
<organism evidence="5 6">
    <name type="scientific">Saccharobesus litoralis</name>
    <dbReference type="NCBI Taxonomy" id="2172099"/>
    <lineage>
        <taxon>Bacteria</taxon>
        <taxon>Pseudomonadati</taxon>
        <taxon>Pseudomonadota</taxon>
        <taxon>Gammaproteobacteria</taxon>
        <taxon>Alteromonadales</taxon>
        <taxon>Alteromonadaceae</taxon>
        <taxon>Saccharobesus</taxon>
    </lineage>
</organism>
<evidence type="ECO:0000259" key="4">
    <source>
        <dbReference type="Pfam" id="PF19313"/>
    </source>
</evidence>
<keyword evidence="2" id="KW-0732">Signal</keyword>
<proteinExistence type="predicted"/>
<keyword evidence="6" id="KW-1185">Reference proteome</keyword>
<protein>
    <submittedName>
        <fullName evidence="5">Uncharacterized protein</fullName>
    </submittedName>
</protein>
<feature type="region of interest" description="Disordered" evidence="1">
    <location>
        <begin position="479"/>
        <end position="506"/>
    </location>
</feature>
<evidence type="ECO:0000259" key="3">
    <source>
        <dbReference type="Pfam" id="PF06452"/>
    </source>
</evidence>
<dbReference type="Proteomes" id="UP000244441">
    <property type="component" value="Chromosome"/>
</dbReference>